<name>A0A6J7IUR8_9ZZZZ</name>
<dbReference type="InterPro" id="IPR049874">
    <property type="entry name" value="ROK_cs"/>
</dbReference>
<protein>
    <submittedName>
        <fullName evidence="2">Unannotated protein</fullName>
    </submittedName>
</protein>
<accession>A0A6J7IUR8</accession>
<dbReference type="EMBL" id="CAEZYR010000062">
    <property type="protein sequence ID" value="CAB4749734.1"/>
    <property type="molecule type" value="Genomic_DNA"/>
</dbReference>
<evidence type="ECO:0000313" key="2">
    <source>
        <dbReference type="EMBL" id="CAB4934481.1"/>
    </source>
</evidence>
<dbReference type="Gene3D" id="3.30.420.40">
    <property type="match status" value="2"/>
</dbReference>
<organism evidence="2">
    <name type="scientific">freshwater metagenome</name>
    <dbReference type="NCBI Taxonomy" id="449393"/>
    <lineage>
        <taxon>unclassified sequences</taxon>
        <taxon>metagenomes</taxon>
        <taxon>ecological metagenomes</taxon>
    </lineage>
</organism>
<dbReference type="CDD" id="cd23763">
    <property type="entry name" value="ASKHA_ATPase_ROK"/>
    <property type="match status" value="1"/>
</dbReference>
<dbReference type="InterPro" id="IPR043129">
    <property type="entry name" value="ATPase_NBD"/>
</dbReference>
<evidence type="ECO:0000313" key="1">
    <source>
        <dbReference type="EMBL" id="CAB4749734.1"/>
    </source>
</evidence>
<dbReference type="SUPFAM" id="SSF53067">
    <property type="entry name" value="Actin-like ATPase domain"/>
    <property type="match status" value="1"/>
</dbReference>
<gene>
    <name evidence="1" type="ORF">UFOPK2754_01733</name>
    <name evidence="2" type="ORF">UFOPK3543_02867</name>
</gene>
<dbReference type="EMBL" id="CAFBMH010000166">
    <property type="protein sequence ID" value="CAB4934481.1"/>
    <property type="molecule type" value="Genomic_DNA"/>
</dbReference>
<dbReference type="PANTHER" id="PTHR18964">
    <property type="entry name" value="ROK (REPRESSOR, ORF, KINASE) FAMILY"/>
    <property type="match status" value="1"/>
</dbReference>
<proteinExistence type="predicted"/>
<sequence>MPDALAIDIGGTKLAVAIVDDEGTMRGRRTTATAGVDAAGLFTTLTALVDAACRDAQVAVGSLEVCGVGCGGPMRAGGETVSPLNIPQWRDFPLLDRLTTHLRIPVVVDNDAKALALGECWRGAARGERDFIAMVVSTGVGGGIVTDGRLLDGAFGNAGHIGHLVVVPGGRPCACGSAGCLEAEASGLSIEAITGGRASDAPLGMRMRTGRLVGEALGSVAHLLDLRLAVVAGSVALGFGEPFFVEAQAALDRTARLPYARGARVVPAGLGADGPLIGAAAVGWRCMGVDVGVRNTSTESGRLARPDGSGR</sequence>
<reference evidence="2" key="1">
    <citation type="submission" date="2020-05" db="EMBL/GenBank/DDBJ databases">
        <authorList>
            <person name="Chiriac C."/>
            <person name="Salcher M."/>
            <person name="Ghai R."/>
            <person name="Kavagutti S V."/>
        </authorList>
    </citation>
    <scope>NUCLEOTIDE SEQUENCE</scope>
</reference>
<dbReference type="Pfam" id="PF00480">
    <property type="entry name" value="ROK"/>
    <property type="match status" value="1"/>
</dbReference>
<dbReference type="PROSITE" id="PS01125">
    <property type="entry name" value="ROK"/>
    <property type="match status" value="1"/>
</dbReference>
<dbReference type="InterPro" id="IPR000600">
    <property type="entry name" value="ROK"/>
</dbReference>
<dbReference type="AlphaFoldDB" id="A0A6J7IUR8"/>
<dbReference type="PANTHER" id="PTHR18964:SF169">
    <property type="entry name" value="N-ACETYLMANNOSAMINE KINASE"/>
    <property type="match status" value="1"/>
</dbReference>